<proteinExistence type="predicted"/>
<organism evidence="1 2">
    <name type="scientific">Pavo cristatus</name>
    <name type="common">Indian peafowl</name>
    <name type="synonym">Blue peafowl</name>
    <dbReference type="NCBI Taxonomy" id="9049"/>
    <lineage>
        <taxon>Eukaryota</taxon>
        <taxon>Metazoa</taxon>
        <taxon>Chordata</taxon>
        <taxon>Craniata</taxon>
        <taxon>Vertebrata</taxon>
        <taxon>Euteleostomi</taxon>
        <taxon>Archelosauria</taxon>
        <taxon>Archosauria</taxon>
        <taxon>Dinosauria</taxon>
        <taxon>Saurischia</taxon>
        <taxon>Theropoda</taxon>
        <taxon>Coelurosauria</taxon>
        <taxon>Aves</taxon>
        <taxon>Neognathae</taxon>
        <taxon>Galloanserae</taxon>
        <taxon>Galliformes</taxon>
        <taxon>Phasianidae</taxon>
        <taxon>Phasianinae</taxon>
        <taxon>Pavo</taxon>
    </lineage>
</organism>
<dbReference type="Gene3D" id="1.20.890.10">
    <property type="entry name" value="cAMP-dependent protein kinase regulatory subunit, dimerization-anchoring domain"/>
    <property type="match status" value="1"/>
</dbReference>
<dbReference type="Ensembl" id="ENSPSTT00000015612.1">
    <property type="protein sequence ID" value="ENSPSTP00000014876.1"/>
    <property type="gene ID" value="ENSPSTG00000010537.1"/>
</dbReference>
<dbReference type="Pfam" id="PF05186">
    <property type="entry name" value="Dpy-30"/>
    <property type="match status" value="1"/>
</dbReference>
<accession>A0A8C9FF52</accession>
<reference evidence="1" key="2">
    <citation type="submission" date="2025-09" db="UniProtKB">
        <authorList>
            <consortium name="Ensembl"/>
        </authorList>
    </citation>
    <scope>IDENTIFICATION</scope>
</reference>
<dbReference type="InterPro" id="IPR007858">
    <property type="entry name" value="Dpy-30_motif"/>
</dbReference>
<dbReference type="Proteomes" id="UP000694428">
    <property type="component" value="Unplaced"/>
</dbReference>
<evidence type="ECO:0000313" key="2">
    <source>
        <dbReference type="Proteomes" id="UP000694428"/>
    </source>
</evidence>
<keyword evidence="2" id="KW-1185">Reference proteome</keyword>
<sequence length="86" mass="9960">AKQLLVSHDKSVVAESMHSLTNKHLEEVNKQEQELLEAQSIPLRNYLMRHVMPTLMQGLNECCKIRPDDPVDFLAEYLFKNNPDVK</sequence>
<protein>
    <recommendedName>
        <fullName evidence="3">Adenylate kinase 7</fullName>
    </recommendedName>
</protein>
<evidence type="ECO:0000313" key="1">
    <source>
        <dbReference type="Ensembl" id="ENSPSTP00000014876.1"/>
    </source>
</evidence>
<dbReference type="InterPro" id="IPR047499">
    <property type="entry name" value="DD_AK7"/>
</dbReference>
<reference evidence="1" key="1">
    <citation type="submission" date="2025-08" db="UniProtKB">
        <authorList>
            <consortium name="Ensembl"/>
        </authorList>
    </citation>
    <scope>IDENTIFICATION</scope>
</reference>
<name>A0A8C9FF52_PAVCR</name>
<evidence type="ECO:0008006" key="3">
    <source>
        <dbReference type="Google" id="ProtNLM"/>
    </source>
</evidence>
<dbReference type="CDD" id="cd22967">
    <property type="entry name" value="DD_AK7"/>
    <property type="match status" value="1"/>
</dbReference>
<dbReference type="AlphaFoldDB" id="A0A8C9FF52"/>